<feature type="chain" id="PRO_5012657697" description="Lipoprotein" evidence="1">
    <location>
        <begin position="23"/>
        <end position="161"/>
    </location>
</feature>
<dbReference type="EMBL" id="FQWD01000005">
    <property type="protein sequence ID" value="SHG87074.1"/>
    <property type="molecule type" value="Genomic_DNA"/>
</dbReference>
<dbReference type="AlphaFoldDB" id="A0A1M5NBY7"/>
<sequence length="161" mass="18191">MKKSLLVAFSILLLSACTTTRLSDEAMGTLIEDFIASEQIENRHSVSAFTLDSYGELNDEYVIFRSAPMRHYLIKLAPRCSELSFSMGLVLHRRFGNTLSEGLDYVYVPDSLPFKCFINKIYPLTKAQHDALRNNIKAEITELKLKEEHASDSETPEPAAE</sequence>
<dbReference type="InterPro" id="IPR045500">
    <property type="entry name" value="DUF6491"/>
</dbReference>
<accession>A0A1M5NBY7</accession>
<proteinExistence type="predicted"/>
<dbReference type="OrthoDB" id="6385999at2"/>
<evidence type="ECO:0000313" key="2">
    <source>
        <dbReference type="EMBL" id="SHG87074.1"/>
    </source>
</evidence>
<reference evidence="3" key="1">
    <citation type="submission" date="2016-11" db="EMBL/GenBank/DDBJ databases">
        <authorList>
            <person name="Varghese N."/>
            <person name="Submissions S."/>
        </authorList>
    </citation>
    <scope>NUCLEOTIDE SEQUENCE [LARGE SCALE GENOMIC DNA]</scope>
    <source>
        <strain evidence="3">CGMCC 1.8995</strain>
    </source>
</reference>
<dbReference type="STRING" id="634436.SAMN05216361_3167"/>
<evidence type="ECO:0008006" key="4">
    <source>
        <dbReference type="Google" id="ProtNLM"/>
    </source>
</evidence>
<dbReference type="Proteomes" id="UP000184520">
    <property type="component" value="Unassembled WGS sequence"/>
</dbReference>
<evidence type="ECO:0000313" key="3">
    <source>
        <dbReference type="Proteomes" id="UP000184520"/>
    </source>
</evidence>
<gene>
    <name evidence="2" type="ORF">SAMN05216361_3167</name>
</gene>
<keyword evidence="1" id="KW-0732">Signal</keyword>
<dbReference type="Pfam" id="PF20101">
    <property type="entry name" value="DUF6491"/>
    <property type="match status" value="1"/>
</dbReference>
<protein>
    <recommendedName>
        <fullName evidence="4">Lipoprotein</fullName>
    </recommendedName>
</protein>
<name>A0A1M5NBY7_9ALTE</name>
<feature type="signal peptide" evidence="1">
    <location>
        <begin position="1"/>
        <end position="22"/>
    </location>
</feature>
<evidence type="ECO:0000256" key="1">
    <source>
        <dbReference type="SAM" id="SignalP"/>
    </source>
</evidence>
<keyword evidence="3" id="KW-1185">Reference proteome</keyword>
<dbReference type="PROSITE" id="PS51257">
    <property type="entry name" value="PROKAR_LIPOPROTEIN"/>
    <property type="match status" value="1"/>
</dbReference>
<organism evidence="2 3">
    <name type="scientific">Marisediminitalea aggregata</name>
    <dbReference type="NCBI Taxonomy" id="634436"/>
    <lineage>
        <taxon>Bacteria</taxon>
        <taxon>Pseudomonadati</taxon>
        <taxon>Pseudomonadota</taxon>
        <taxon>Gammaproteobacteria</taxon>
        <taxon>Alteromonadales</taxon>
        <taxon>Alteromonadaceae</taxon>
        <taxon>Marisediminitalea</taxon>
    </lineage>
</organism>
<dbReference type="RefSeq" id="WP_073324142.1">
    <property type="nucleotide sequence ID" value="NZ_FQWD01000005.1"/>
</dbReference>